<evidence type="ECO:0000256" key="3">
    <source>
        <dbReference type="ARBA" id="ARBA00022777"/>
    </source>
</evidence>
<dbReference type="EMBL" id="CP006939">
    <property type="protein sequence ID" value="AHC16383.1"/>
    <property type="molecule type" value="Genomic_DNA"/>
</dbReference>
<organism evidence="7 8">
    <name type="scientific">Salinispira pacifica</name>
    <dbReference type="NCBI Taxonomy" id="1307761"/>
    <lineage>
        <taxon>Bacteria</taxon>
        <taxon>Pseudomonadati</taxon>
        <taxon>Spirochaetota</taxon>
        <taxon>Spirochaetia</taxon>
        <taxon>Spirochaetales</taxon>
        <taxon>Spirochaetaceae</taxon>
        <taxon>Salinispira</taxon>
    </lineage>
</organism>
<protein>
    <submittedName>
        <fullName evidence="7">Serine/threonine protein kinase</fullName>
    </submittedName>
</protein>
<keyword evidence="3 7" id="KW-0418">Kinase</keyword>
<dbReference type="Proteomes" id="UP000018680">
    <property type="component" value="Chromosome"/>
</dbReference>
<keyword evidence="4" id="KW-0067">ATP-binding</keyword>
<keyword evidence="7" id="KW-0723">Serine/threonine-protein kinase</keyword>
<dbReference type="PANTHER" id="PTHR43289">
    <property type="entry name" value="MITOGEN-ACTIVATED PROTEIN KINASE KINASE KINASE 20-RELATED"/>
    <property type="match status" value="1"/>
</dbReference>
<evidence type="ECO:0000313" key="7">
    <source>
        <dbReference type="EMBL" id="AHC16383.1"/>
    </source>
</evidence>
<dbReference type="InterPro" id="IPR011009">
    <property type="entry name" value="Kinase-like_dom_sf"/>
</dbReference>
<dbReference type="OrthoDB" id="9801841at2"/>
<gene>
    <name evidence="7" type="ORF">L21SP2_3039</name>
</gene>
<dbReference type="Gene3D" id="1.10.510.10">
    <property type="entry name" value="Transferase(Phosphotransferase) domain 1"/>
    <property type="match status" value="1"/>
</dbReference>
<reference evidence="7 8" key="1">
    <citation type="journal article" date="2015" name="Stand. Genomic Sci.">
        <title>Complete genome sequence and description of Salinispira pacifica gen. nov., sp. nov., a novel spirochaete isolated form a hypersaline microbial mat.</title>
        <authorList>
            <person name="Ben Hania W."/>
            <person name="Joseph M."/>
            <person name="Schumann P."/>
            <person name="Bunk B."/>
            <person name="Fiebig A."/>
            <person name="Sproer C."/>
            <person name="Klenk H.P."/>
            <person name="Fardeau M.L."/>
            <person name="Spring S."/>
        </authorList>
    </citation>
    <scope>NUCLEOTIDE SEQUENCE [LARGE SCALE GENOMIC DNA]</scope>
    <source>
        <strain evidence="7 8">L21-RPul-D2</strain>
    </source>
</reference>
<dbReference type="HOGENOM" id="CLU_506118_0_0_12"/>
<dbReference type="SUPFAM" id="SSF56112">
    <property type="entry name" value="Protein kinase-like (PK-like)"/>
    <property type="match status" value="1"/>
</dbReference>
<evidence type="ECO:0000256" key="4">
    <source>
        <dbReference type="ARBA" id="ARBA00022840"/>
    </source>
</evidence>
<dbReference type="GO" id="GO:0004674">
    <property type="term" value="F:protein serine/threonine kinase activity"/>
    <property type="evidence" value="ECO:0007669"/>
    <property type="project" value="UniProtKB-KW"/>
</dbReference>
<keyword evidence="1" id="KW-0808">Transferase</keyword>
<dbReference type="Gene3D" id="3.30.200.20">
    <property type="entry name" value="Phosphorylase Kinase, domain 1"/>
    <property type="match status" value="1"/>
</dbReference>
<evidence type="ECO:0000313" key="8">
    <source>
        <dbReference type="Proteomes" id="UP000018680"/>
    </source>
</evidence>
<sequence length="620" mass="69836">MARLPESIDKYRVESLIASGGMGQVYKAEHPTLKRPVIIKKLSLGSTATLTERFRREARILMDFRNDHIVDVHDHFVKGRSNYIVMEFVDGISVKDLLETQRYIDNASAAYIALYTARALSYAHGKSVIHRDIKPGNILISRDGDIKLADFGIASSRESSDETLTSEGMTLGTPSYMAPEQFRNSREVDYRADLYSLGVMLYEMLTGRKPYGGGFSPELIQQIQKGKYPRPRKLNPAISRPLERIIRKLIRPNERRRVKDARQLEKRLERFLRQYYPDQIRNRLAAFVQGRDLPHLTVRKQQPGIIRTIGIAGGVLVLGGGISLALLTNMHNRVLFPSNYGQVRFVLENADTAGERSGSELYPESSIFQDDDEQIPRLPQRIIYRENDTGGGKSFSSLPLVLPKGRYRLKTTVNGQVIWKSFYLPPWNNRKEELRIFSAPLAPAPRPVRVETIARNALTGRNLDGLARFTLVRGGRELPLDDARLLSGDVRHFRVNAPGYLSQDFVLRLDVAQDRLTLAADLIPVPSQLSIELRGEGAYRIRINGSSRISTIDDGAVVKSDIVPESREEYAVLPGRYLLEASGADSEGNSWEEALSLELESGADIRVEIDTESGRIRLLR</sequence>
<evidence type="ECO:0000259" key="6">
    <source>
        <dbReference type="PROSITE" id="PS50011"/>
    </source>
</evidence>
<dbReference type="CDD" id="cd14014">
    <property type="entry name" value="STKc_PknB_like"/>
    <property type="match status" value="1"/>
</dbReference>
<evidence type="ECO:0000256" key="5">
    <source>
        <dbReference type="SAM" id="Phobius"/>
    </source>
</evidence>
<evidence type="ECO:0000256" key="2">
    <source>
        <dbReference type="ARBA" id="ARBA00022741"/>
    </source>
</evidence>
<accession>V5WKV6</accession>
<feature type="domain" description="Protein kinase" evidence="6">
    <location>
        <begin position="11"/>
        <end position="272"/>
    </location>
</feature>
<dbReference type="AlphaFoldDB" id="V5WKV6"/>
<keyword evidence="5" id="KW-0472">Membrane</keyword>
<dbReference type="PATRIC" id="fig|1307761.3.peg.3028"/>
<dbReference type="STRING" id="1307761.L21SP2_3039"/>
<dbReference type="InterPro" id="IPR008271">
    <property type="entry name" value="Ser/Thr_kinase_AS"/>
</dbReference>
<dbReference type="PANTHER" id="PTHR43289:SF6">
    <property type="entry name" value="SERINE_THREONINE-PROTEIN KINASE NEKL-3"/>
    <property type="match status" value="1"/>
</dbReference>
<keyword evidence="2" id="KW-0547">Nucleotide-binding</keyword>
<dbReference type="PROSITE" id="PS00108">
    <property type="entry name" value="PROTEIN_KINASE_ST"/>
    <property type="match status" value="1"/>
</dbReference>
<dbReference type="KEGG" id="slr:L21SP2_3039"/>
<dbReference type="GO" id="GO:0005524">
    <property type="term" value="F:ATP binding"/>
    <property type="evidence" value="ECO:0007669"/>
    <property type="project" value="UniProtKB-KW"/>
</dbReference>
<dbReference type="InterPro" id="IPR000719">
    <property type="entry name" value="Prot_kinase_dom"/>
</dbReference>
<dbReference type="Pfam" id="PF00069">
    <property type="entry name" value="Pkinase"/>
    <property type="match status" value="1"/>
</dbReference>
<keyword evidence="8" id="KW-1185">Reference proteome</keyword>
<keyword evidence="5" id="KW-1133">Transmembrane helix</keyword>
<feature type="transmembrane region" description="Helical" evidence="5">
    <location>
        <begin position="305"/>
        <end position="327"/>
    </location>
</feature>
<evidence type="ECO:0000256" key="1">
    <source>
        <dbReference type="ARBA" id="ARBA00022679"/>
    </source>
</evidence>
<dbReference type="SMART" id="SM00220">
    <property type="entry name" value="S_TKc"/>
    <property type="match status" value="1"/>
</dbReference>
<name>V5WKV6_9SPIO</name>
<keyword evidence="5" id="KW-0812">Transmembrane</keyword>
<dbReference type="RefSeq" id="WP_024269280.1">
    <property type="nucleotide sequence ID" value="NC_023035.1"/>
</dbReference>
<dbReference type="PROSITE" id="PS50011">
    <property type="entry name" value="PROTEIN_KINASE_DOM"/>
    <property type="match status" value="1"/>
</dbReference>
<dbReference type="eggNOG" id="COG0515">
    <property type="taxonomic scope" value="Bacteria"/>
</dbReference>
<proteinExistence type="predicted"/>